<dbReference type="InterPro" id="IPR036918">
    <property type="entry name" value="Pyrv_Knase_C_sf"/>
</dbReference>
<proteinExistence type="predicted"/>
<dbReference type="STRING" id="1033806.HTIA_1504"/>
<dbReference type="AlphaFoldDB" id="U2E003"/>
<protein>
    <submittedName>
        <fullName evidence="1">Pyruvate kinase protein</fullName>
    </submittedName>
</protein>
<organism evidence="1 2">
    <name type="scientific">Halorhabdus tiamatea SARL4B</name>
    <dbReference type="NCBI Taxonomy" id="1033806"/>
    <lineage>
        <taxon>Archaea</taxon>
        <taxon>Methanobacteriati</taxon>
        <taxon>Methanobacteriota</taxon>
        <taxon>Stenosarchaea group</taxon>
        <taxon>Halobacteria</taxon>
        <taxon>Halobacteriales</taxon>
        <taxon>Haloarculaceae</taxon>
        <taxon>Halorhabdus</taxon>
    </lineage>
</organism>
<name>U2E003_9EURY</name>
<dbReference type="Proteomes" id="UP000003861">
    <property type="component" value="Unassembled WGS sequence"/>
</dbReference>
<evidence type="ECO:0000313" key="2">
    <source>
        <dbReference type="Proteomes" id="UP000003861"/>
    </source>
</evidence>
<dbReference type="Gene3D" id="3.40.1380.20">
    <property type="entry name" value="Pyruvate kinase, C-terminal domain"/>
    <property type="match status" value="1"/>
</dbReference>
<keyword evidence="1" id="KW-0670">Pyruvate</keyword>
<dbReference type="SUPFAM" id="SSF52935">
    <property type="entry name" value="PK C-terminal domain-like"/>
    <property type="match status" value="1"/>
</dbReference>
<comment type="caution">
    <text evidence="1">The sequence shown here is derived from an EMBL/GenBank/DDBJ whole genome shotgun (WGS) entry which is preliminary data.</text>
</comment>
<dbReference type="GO" id="GO:0016301">
    <property type="term" value="F:kinase activity"/>
    <property type="evidence" value="ECO:0007669"/>
    <property type="project" value="UniProtKB-KW"/>
</dbReference>
<keyword evidence="1" id="KW-0418">Kinase</keyword>
<evidence type="ECO:0000313" key="1">
    <source>
        <dbReference type="EMBL" id="ERJ05361.1"/>
    </source>
</evidence>
<sequence>MRLTPVSDPTGREPPCFASNDHRYHATHICDPLIPPYAAASGALSTTPQTGDRTCRIGTHTKSNVQLIHAKQTFCRAVADEPKSTPNRRETVRTMIRTDEIDTEELLDRAKTYAEDQDVDAVCVASTSGETGAKAAERFGEDLVVVGHSYGFDEENEQELDADHVEAIEAAGGDVFVGPMAFSNVGSAIAERGGYSTHEVIADVLRLFGQGTKVAVESPLMACDAGLVDSGARVLSIAGTGSGADTALLVRAANTRDFFDARVLDVVGKPAEAENLVYW</sequence>
<gene>
    <name evidence="1" type="ORF">HLRTI_002666</name>
</gene>
<accession>U2E003</accession>
<dbReference type="EMBL" id="AFNT02000035">
    <property type="protein sequence ID" value="ERJ05361.1"/>
    <property type="molecule type" value="Genomic_DNA"/>
</dbReference>
<dbReference type="PATRIC" id="fig|1033806.13.peg.2366"/>
<reference evidence="1 2" key="2">
    <citation type="journal article" date="2013" name="PLoS ONE">
        <title>INDIGO - INtegrated Data Warehouse of MIcrobial GenOmes with Examples from the Red Sea Extremophiles.</title>
        <authorList>
            <person name="Alam I."/>
            <person name="Antunes A."/>
            <person name="Kamau A.A."/>
            <person name="Ba Alawi W."/>
            <person name="Kalkatawi M."/>
            <person name="Stingl U."/>
            <person name="Bajic V.B."/>
        </authorList>
    </citation>
    <scope>NUCLEOTIDE SEQUENCE [LARGE SCALE GENOMIC DNA]</scope>
    <source>
        <strain evidence="1 2">SARL4B</strain>
    </source>
</reference>
<reference evidence="1 2" key="1">
    <citation type="journal article" date="2011" name="J. Bacteriol.">
        <title>Genome sequence of Halorhabdus tiamatea, the first archaeon isolated from a deep-sea anoxic brine lake.</title>
        <authorList>
            <person name="Antunes A."/>
            <person name="Alam I."/>
            <person name="Bajic V.B."/>
            <person name="Stingl U."/>
        </authorList>
    </citation>
    <scope>NUCLEOTIDE SEQUENCE [LARGE SCALE GENOMIC DNA]</scope>
    <source>
        <strain evidence="1 2">SARL4B</strain>
    </source>
</reference>
<dbReference type="eggNOG" id="arCOG04343">
    <property type="taxonomic scope" value="Archaea"/>
</dbReference>
<keyword evidence="1" id="KW-0808">Transferase</keyword>